<dbReference type="OrthoDB" id="2382798at2759"/>
<dbReference type="Proteomes" id="UP000789342">
    <property type="component" value="Unassembled WGS sequence"/>
</dbReference>
<evidence type="ECO:0000313" key="2">
    <source>
        <dbReference type="Proteomes" id="UP000789342"/>
    </source>
</evidence>
<accession>A0A9N9HCS5</accession>
<protein>
    <submittedName>
        <fullName evidence="1">11079_t:CDS:1</fullName>
    </submittedName>
</protein>
<keyword evidence="2" id="KW-1185">Reference proteome</keyword>
<dbReference type="EMBL" id="CAJVPV010012481">
    <property type="protein sequence ID" value="CAG8670409.1"/>
    <property type="molecule type" value="Genomic_DNA"/>
</dbReference>
<sequence length="155" mass="17295">NLSQAPIGNPATQNPTENPTLTLLENLIPIQAKSLQPSQEVNVPAVDLLTDDVPDIKAGQTRLRMKHYKNQNGHLLEHKRSIINEEGKRVLKNTKVIGKWKDENGGDRAIGYAGVRAKCYSVVCENSRKNMIMAKGLKKSLIKKELSHKIFEDCV</sequence>
<name>A0A9N9HCS5_9GLOM</name>
<proteinExistence type="predicted"/>
<feature type="non-terminal residue" evidence="1">
    <location>
        <position position="1"/>
    </location>
</feature>
<reference evidence="1" key="1">
    <citation type="submission" date="2021-06" db="EMBL/GenBank/DDBJ databases">
        <authorList>
            <person name="Kallberg Y."/>
            <person name="Tangrot J."/>
            <person name="Rosling A."/>
        </authorList>
    </citation>
    <scope>NUCLEOTIDE SEQUENCE</scope>
    <source>
        <strain evidence="1">CL551</strain>
    </source>
</reference>
<evidence type="ECO:0000313" key="1">
    <source>
        <dbReference type="EMBL" id="CAG8670409.1"/>
    </source>
</evidence>
<dbReference type="AlphaFoldDB" id="A0A9N9HCS5"/>
<gene>
    <name evidence="1" type="ORF">AMORRO_LOCUS10797</name>
</gene>
<comment type="caution">
    <text evidence="1">The sequence shown here is derived from an EMBL/GenBank/DDBJ whole genome shotgun (WGS) entry which is preliminary data.</text>
</comment>
<organism evidence="1 2">
    <name type="scientific">Acaulospora morrowiae</name>
    <dbReference type="NCBI Taxonomy" id="94023"/>
    <lineage>
        <taxon>Eukaryota</taxon>
        <taxon>Fungi</taxon>
        <taxon>Fungi incertae sedis</taxon>
        <taxon>Mucoromycota</taxon>
        <taxon>Glomeromycotina</taxon>
        <taxon>Glomeromycetes</taxon>
        <taxon>Diversisporales</taxon>
        <taxon>Acaulosporaceae</taxon>
        <taxon>Acaulospora</taxon>
    </lineage>
</organism>